<evidence type="ECO:0000313" key="5">
    <source>
        <dbReference type="Proteomes" id="UP001445335"/>
    </source>
</evidence>
<dbReference type="AlphaFoldDB" id="A0AAW1QX47"/>
<feature type="signal peptide" evidence="2">
    <location>
        <begin position="1"/>
        <end position="31"/>
    </location>
</feature>
<feature type="domain" description="Apple" evidence="3">
    <location>
        <begin position="275"/>
        <end position="328"/>
    </location>
</feature>
<evidence type="ECO:0000259" key="3">
    <source>
        <dbReference type="Pfam" id="PF14295"/>
    </source>
</evidence>
<feature type="compositionally biased region" description="Low complexity" evidence="1">
    <location>
        <begin position="202"/>
        <end position="211"/>
    </location>
</feature>
<accession>A0AAW1QX47</accession>
<reference evidence="4 5" key="1">
    <citation type="journal article" date="2024" name="Nat. Commun.">
        <title>Phylogenomics reveals the evolutionary origins of lichenization in chlorophyte algae.</title>
        <authorList>
            <person name="Puginier C."/>
            <person name="Libourel C."/>
            <person name="Otte J."/>
            <person name="Skaloud P."/>
            <person name="Haon M."/>
            <person name="Grisel S."/>
            <person name="Petersen M."/>
            <person name="Berrin J.G."/>
            <person name="Delaux P.M."/>
            <person name="Dal Grande F."/>
            <person name="Keller J."/>
        </authorList>
    </citation>
    <scope>NUCLEOTIDE SEQUENCE [LARGE SCALE GENOMIC DNA]</scope>
    <source>
        <strain evidence="4 5">SAG 245.80</strain>
    </source>
</reference>
<dbReference type="Proteomes" id="UP001445335">
    <property type="component" value="Unassembled WGS sequence"/>
</dbReference>
<name>A0AAW1QX47_9CHLO</name>
<evidence type="ECO:0000256" key="2">
    <source>
        <dbReference type="SAM" id="SignalP"/>
    </source>
</evidence>
<organism evidence="4 5">
    <name type="scientific">Elliptochloris bilobata</name>
    <dbReference type="NCBI Taxonomy" id="381761"/>
    <lineage>
        <taxon>Eukaryota</taxon>
        <taxon>Viridiplantae</taxon>
        <taxon>Chlorophyta</taxon>
        <taxon>core chlorophytes</taxon>
        <taxon>Trebouxiophyceae</taxon>
        <taxon>Trebouxiophyceae incertae sedis</taxon>
        <taxon>Elliptochloris clade</taxon>
        <taxon>Elliptochloris</taxon>
    </lineage>
</organism>
<dbReference type="Pfam" id="PF14295">
    <property type="entry name" value="PAN_4"/>
    <property type="match status" value="1"/>
</dbReference>
<feature type="region of interest" description="Disordered" evidence="1">
    <location>
        <begin position="202"/>
        <end position="257"/>
    </location>
</feature>
<dbReference type="EMBL" id="JALJOU010000070">
    <property type="protein sequence ID" value="KAK9825838.1"/>
    <property type="molecule type" value="Genomic_DNA"/>
</dbReference>
<feature type="compositionally biased region" description="Gly residues" evidence="1">
    <location>
        <begin position="217"/>
        <end position="227"/>
    </location>
</feature>
<dbReference type="Gene3D" id="3.50.4.10">
    <property type="entry name" value="Hepatocyte Growth Factor"/>
    <property type="match status" value="1"/>
</dbReference>
<evidence type="ECO:0000256" key="1">
    <source>
        <dbReference type="SAM" id="MobiDB-lite"/>
    </source>
</evidence>
<dbReference type="InterPro" id="IPR003609">
    <property type="entry name" value="Pan_app"/>
</dbReference>
<gene>
    <name evidence="4" type="ORF">WJX81_001727</name>
</gene>
<protein>
    <recommendedName>
        <fullName evidence="3">Apple domain-containing protein</fullName>
    </recommendedName>
</protein>
<feature type="compositionally biased region" description="Gly residues" evidence="1">
    <location>
        <begin position="242"/>
        <end position="253"/>
    </location>
</feature>
<keyword evidence="5" id="KW-1185">Reference proteome</keyword>
<sequence>MCLKITEAELAFRMASVKLLLLLGLIALTSASASKRTLLQSTNSTSSPSSGGFSNGTSPAPAPGAQAPAPGATAPSPSALAPGPSAGEGNVTVISTPNSDGSTTLTATVTSDTAPPEGSVTFNVVGENGQTVASQTASVQPEGGSSRRHLLQGNRFRGIARTTVRGLPQGRQTVNAVFNPSNGRSRPARVVRPIIIIVIAGPPGGPTTIINNPPPNGGGSPPSGGGSPAPPGAPVNSDNLFVGGGGGGGGSGGSAPSIPQSCSQLVGNCHAQVAELSGNTLANNAQLSAGSPAECCDACKLAALCNTWVYCTSGSCGGGYSQGTCILKTSSGTPYNTDSSGNFISGYLQRPSQ</sequence>
<evidence type="ECO:0000313" key="4">
    <source>
        <dbReference type="EMBL" id="KAK9825838.1"/>
    </source>
</evidence>
<feature type="chain" id="PRO_5043564922" description="Apple domain-containing protein" evidence="2">
    <location>
        <begin position="32"/>
        <end position="353"/>
    </location>
</feature>
<feature type="compositionally biased region" description="Low complexity" evidence="1">
    <location>
        <begin position="99"/>
        <end position="114"/>
    </location>
</feature>
<feature type="region of interest" description="Disordered" evidence="1">
    <location>
        <begin position="39"/>
        <end position="117"/>
    </location>
</feature>
<feature type="compositionally biased region" description="Low complexity" evidence="1">
    <location>
        <begin position="41"/>
        <end position="87"/>
    </location>
</feature>
<proteinExistence type="predicted"/>
<comment type="caution">
    <text evidence="4">The sequence shown here is derived from an EMBL/GenBank/DDBJ whole genome shotgun (WGS) entry which is preliminary data.</text>
</comment>
<keyword evidence="2" id="KW-0732">Signal</keyword>